<reference evidence="2" key="1">
    <citation type="submission" date="2020-03" db="EMBL/GenBank/DDBJ databases">
        <authorList>
            <person name="Weist P."/>
        </authorList>
    </citation>
    <scope>NUCLEOTIDE SEQUENCE</scope>
</reference>
<organism evidence="2 3">
    <name type="scientific">Pleuronectes platessa</name>
    <name type="common">European plaice</name>
    <dbReference type="NCBI Taxonomy" id="8262"/>
    <lineage>
        <taxon>Eukaryota</taxon>
        <taxon>Metazoa</taxon>
        <taxon>Chordata</taxon>
        <taxon>Craniata</taxon>
        <taxon>Vertebrata</taxon>
        <taxon>Euteleostomi</taxon>
        <taxon>Actinopterygii</taxon>
        <taxon>Neopterygii</taxon>
        <taxon>Teleostei</taxon>
        <taxon>Neoteleostei</taxon>
        <taxon>Acanthomorphata</taxon>
        <taxon>Carangaria</taxon>
        <taxon>Pleuronectiformes</taxon>
        <taxon>Pleuronectoidei</taxon>
        <taxon>Pleuronectidae</taxon>
        <taxon>Pleuronectes</taxon>
    </lineage>
</organism>
<dbReference type="EMBL" id="CADEAL010001546">
    <property type="protein sequence ID" value="CAB1433272.1"/>
    <property type="molecule type" value="Genomic_DNA"/>
</dbReference>
<comment type="caution">
    <text evidence="2">The sequence shown here is derived from an EMBL/GenBank/DDBJ whole genome shotgun (WGS) entry which is preliminary data.</text>
</comment>
<name>A0A9N7UN42_PLEPL</name>
<proteinExistence type="predicted"/>
<feature type="non-terminal residue" evidence="2">
    <location>
        <position position="114"/>
    </location>
</feature>
<evidence type="ECO:0000256" key="1">
    <source>
        <dbReference type="SAM" id="MobiDB-lite"/>
    </source>
</evidence>
<keyword evidence="3" id="KW-1185">Reference proteome</keyword>
<gene>
    <name evidence="2" type="ORF">PLEPLA_LOCUS21361</name>
</gene>
<feature type="compositionally biased region" description="Basic and acidic residues" evidence="1">
    <location>
        <begin position="18"/>
        <end position="38"/>
    </location>
</feature>
<feature type="region of interest" description="Disordered" evidence="1">
    <location>
        <begin position="15"/>
        <end position="44"/>
    </location>
</feature>
<protein>
    <submittedName>
        <fullName evidence="2">Uncharacterized protein</fullName>
    </submittedName>
</protein>
<dbReference type="AlphaFoldDB" id="A0A9N7UN42"/>
<sequence length="114" mass="12540">MCQVVFSRASVRTLARRTAGDHRGSERPRMNRRAERRGQAGAHLNGPVIRLGHINRGPAGINQAEWRTVAGTNRSIKGKDHMFALCSSATLSQFFSYTPPALSGCYQTCTDHSL</sequence>
<evidence type="ECO:0000313" key="2">
    <source>
        <dbReference type="EMBL" id="CAB1433272.1"/>
    </source>
</evidence>
<accession>A0A9N7UN42</accession>
<evidence type="ECO:0000313" key="3">
    <source>
        <dbReference type="Proteomes" id="UP001153269"/>
    </source>
</evidence>
<dbReference type="Proteomes" id="UP001153269">
    <property type="component" value="Unassembled WGS sequence"/>
</dbReference>